<keyword evidence="2" id="KW-0805">Transcription regulation</keyword>
<dbReference type="GO" id="GO:0008270">
    <property type="term" value="F:zinc ion binding"/>
    <property type="evidence" value="ECO:0007669"/>
    <property type="project" value="InterPro"/>
</dbReference>
<organism evidence="7 8">
    <name type="scientific">Glonium stellatum</name>
    <dbReference type="NCBI Taxonomy" id="574774"/>
    <lineage>
        <taxon>Eukaryota</taxon>
        <taxon>Fungi</taxon>
        <taxon>Dikarya</taxon>
        <taxon>Ascomycota</taxon>
        <taxon>Pezizomycotina</taxon>
        <taxon>Dothideomycetes</taxon>
        <taxon>Pleosporomycetidae</taxon>
        <taxon>Gloniales</taxon>
        <taxon>Gloniaceae</taxon>
        <taxon>Glonium</taxon>
    </lineage>
</organism>
<dbReference type="GO" id="GO:0006351">
    <property type="term" value="P:DNA-templated transcription"/>
    <property type="evidence" value="ECO:0007669"/>
    <property type="project" value="InterPro"/>
</dbReference>
<evidence type="ECO:0000256" key="4">
    <source>
        <dbReference type="ARBA" id="ARBA00023242"/>
    </source>
</evidence>
<dbReference type="OrthoDB" id="424974at2759"/>
<dbReference type="InterPro" id="IPR001138">
    <property type="entry name" value="Zn2Cys6_DnaBD"/>
</dbReference>
<accession>A0A8E2JYN0</accession>
<protein>
    <recommendedName>
        <fullName evidence="6">Zn(2)-C6 fungal-type domain-containing protein</fullName>
    </recommendedName>
</protein>
<evidence type="ECO:0000256" key="5">
    <source>
        <dbReference type="SAM" id="MobiDB-lite"/>
    </source>
</evidence>
<evidence type="ECO:0000256" key="2">
    <source>
        <dbReference type="ARBA" id="ARBA00023015"/>
    </source>
</evidence>
<dbReference type="CDD" id="cd12148">
    <property type="entry name" value="fungal_TF_MHR"/>
    <property type="match status" value="1"/>
</dbReference>
<proteinExistence type="predicted"/>
<sequence length="727" mass="81198">MRQRLKSRASGVPRHNDRLEDPLVTNLDNSPKRRKILVACEGCRSRKIRCDGEQPSCGPCAKRVQTSVKCIYNSVKRESEIILVQSIERLEHKIKVLENDKPHSCLSPVIATKIPALGHNASSDSGSEGTQESIQESANTGNRTNHVPVSTKMNLSDIPLPTTENINEVDSTSTVENDLTDACAMGCSSAADFVKKIKELIDSRVDLTHQSALYETSDRTFPFSYPWTPDQCTQQKPGTDDFVLPSRTTADSLVNTYWAEVYVLCPLLHRPSFDQEYHKVWLGETSTDRGKTFHCMLNAVFALGSQLNSEMGPVQKESNSNIYFQRAIGLLRVDLLGSRSFHLVQILLLMGQYLQSTNAPRRCSVLVGLAIRIAQDLGLDLPETSLCLETQRDQEMARRIWHGCVIMDRVLSMTFGRIPTISQACATRVPLPAVIDDEYLSIDSVSLGQQPPGEPSKIAFFNAALQLSIILGDILTRIYDPVLAEDSKHLPSRTKPVSKRWDDIPIINSALTQWWHRLPEFLKVYSAEEVSDSNRIFLRQANAIRAQYLHLRTLLFRPVLRQFCNAQASTQDDGPSSGVVIPHYLALRCSILCVAASQQLVDLVYSNRNADGSSEVLPAWWNNILYVYTSAIVLIAARLCPSVIAVIGEPAVDLSWKRALDVLYGYHHFSEASQRCIAVLKILDKEIQSEKPELNSSAMAENSYGDFSQFHQMIDLQDLGWLGSVPE</sequence>
<dbReference type="Gene3D" id="4.10.240.10">
    <property type="entry name" value="Zn(2)-C6 fungal-type DNA-binding domain"/>
    <property type="match status" value="1"/>
</dbReference>
<keyword evidence="3" id="KW-0804">Transcription</keyword>
<evidence type="ECO:0000256" key="1">
    <source>
        <dbReference type="ARBA" id="ARBA00022723"/>
    </source>
</evidence>
<dbReference type="SUPFAM" id="SSF57701">
    <property type="entry name" value="Zn2/Cys6 DNA-binding domain"/>
    <property type="match status" value="1"/>
</dbReference>
<dbReference type="PANTHER" id="PTHR47424:SF4">
    <property type="entry name" value="ZN(II)2CYS6 TRANSCRIPTION FACTOR (EUROFUNG)"/>
    <property type="match status" value="1"/>
</dbReference>
<feature type="region of interest" description="Disordered" evidence="5">
    <location>
        <begin position="1"/>
        <end position="26"/>
    </location>
</feature>
<dbReference type="InterPro" id="IPR036864">
    <property type="entry name" value="Zn2-C6_fun-type_DNA-bd_sf"/>
</dbReference>
<dbReference type="PROSITE" id="PS50048">
    <property type="entry name" value="ZN2_CY6_FUNGAL_2"/>
    <property type="match status" value="1"/>
</dbReference>
<name>A0A8E2JYN0_9PEZI</name>
<evidence type="ECO:0000313" key="7">
    <source>
        <dbReference type="EMBL" id="OCL14579.1"/>
    </source>
</evidence>
<dbReference type="SMART" id="SM00906">
    <property type="entry name" value="Fungal_trans"/>
    <property type="match status" value="1"/>
</dbReference>
<gene>
    <name evidence="7" type="ORF">AOQ84DRAFT_435562</name>
</gene>
<dbReference type="Pfam" id="PF00172">
    <property type="entry name" value="Zn_clus"/>
    <property type="match status" value="1"/>
</dbReference>
<dbReference type="AlphaFoldDB" id="A0A8E2JYN0"/>
<reference evidence="7 8" key="1">
    <citation type="journal article" date="2016" name="Nat. Commun.">
        <title>Ectomycorrhizal ecology is imprinted in the genome of the dominant symbiotic fungus Cenococcum geophilum.</title>
        <authorList>
            <consortium name="DOE Joint Genome Institute"/>
            <person name="Peter M."/>
            <person name="Kohler A."/>
            <person name="Ohm R.A."/>
            <person name="Kuo A."/>
            <person name="Krutzmann J."/>
            <person name="Morin E."/>
            <person name="Arend M."/>
            <person name="Barry K.W."/>
            <person name="Binder M."/>
            <person name="Choi C."/>
            <person name="Clum A."/>
            <person name="Copeland A."/>
            <person name="Grisel N."/>
            <person name="Haridas S."/>
            <person name="Kipfer T."/>
            <person name="LaButti K."/>
            <person name="Lindquist E."/>
            <person name="Lipzen A."/>
            <person name="Maire R."/>
            <person name="Meier B."/>
            <person name="Mihaltcheva S."/>
            <person name="Molinier V."/>
            <person name="Murat C."/>
            <person name="Poggeler S."/>
            <person name="Quandt C.A."/>
            <person name="Sperisen C."/>
            <person name="Tritt A."/>
            <person name="Tisserant E."/>
            <person name="Crous P.W."/>
            <person name="Henrissat B."/>
            <person name="Nehls U."/>
            <person name="Egli S."/>
            <person name="Spatafora J.W."/>
            <person name="Grigoriev I.V."/>
            <person name="Martin F.M."/>
        </authorList>
    </citation>
    <scope>NUCLEOTIDE SEQUENCE [LARGE SCALE GENOMIC DNA]</scope>
    <source>
        <strain evidence="7 8">CBS 207.34</strain>
    </source>
</reference>
<dbReference type="GO" id="GO:0005634">
    <property type="term" value="C:nucleus"/>
    <property type="evidence" value="ECO:0007669"/>
    <property type="project" value="TreeGrafter"/>
</dbReference>
<dbReference type="GO" id="GO:0000981">
    <property type="term" value="F:DNA-binding transcription factor activity, RNA polymerase II-specific"/>
    <property type="evidence" value="ECO:0007669"/>
    <property type="project" value="InterPro"/>
</dbReference>
<dbReference type="PANTHER" id="PTHR47424">
    <property type="entry name" value="REGULATORY PROTEIN GAL4"/>
    <property type="match status" value="1"/>
</dbReference>
<dbReference type="GO" id="GO:0000978">
    <property type="term" value="F:RNA polymerase II cis-regulatory region sequence-specific DNA binding"/>
    <property type="evidence" value="ECO:0007669"/>
    <property type="project" value="TreeGrafter"/>
</dbReference>
<dbReference type="CDD" id="cd00067">
    <property type="entry name" value="GAL4"/>
    <property type="match status" value="1"/>
</dbReference>
<evidence type="ECO:0000313" key="8">
    <source>
        <dbReference type="Proteomes" id="UP000250140"/>
    </source>
</evidence>
<dbReference type="GO" id="GO:0000435">
    <property type="term" value="P:positive regulation of transcription from RNA polymerase II promoter by galactose"/>
    <property type="evidence" value="ECO:0007669"/>
    <property type="project" value="TreeGrafter"/>
</dbReference>
<dbReference type="InterPro" id="IPR051127">
    <property type="entry name" value="Fungal_SecMet_Regulators"/>
</dbReference>
<evidence type="ECO:0000259" key="6">
    <source>
        <dbReference type="PROSITE" id="PS50048"/>
    </source>
</evidence>
<dbReference type="Pfam" id="PF04082">
    <property type="entry name" value="Fungal_trans"/>
    <property type="match status" value="1"/>
</dbReference>
<dbReference type="InterPro" id="IPR007219">
    <property type="entry name" value="XnlR_reg_dom"/>
</dbReference>
<feature type="compositionally biased region" description="Polar residues" evidence="5">
    <location>
        <begin position="120"/>
        <end position="154"/>
    </location>
</feature>
<dbReference type="Proteomes" id="UP000250140">
    <property type="component" value="Unassembled WGS sequence"/>
</dbReference>
<keyword evidence="1" id="KW-0479">Metal-binding</keyword>
<evidence type="ECO:0000256" key="3">
    <source>
        <dbReference type="ARBA" id="ARBA00023163"/>
    </source>
</evidence>
<dbReference type="SMART" id="SM00066">
    <property type="entry name" value="GAL4"/>
    <property type="match status" value="1"/>
</dbReference>
<keyword evidence="8" id="KW-1185">Reference proteome</keyword>
<dbReference type="EMBL" id="KV748557">
    <property type="protein sequence ID" value="OCL14579.1"/>
    <property type="molecule type" value="Genomic_DNA"/>
</dbReference>
<feature type="region of interest" description="Disordered" evidence="5">
    <location>
        <begin position="117"/>
        <end position="165"/>
    </location>
</feature>
<keyword evidence="4" id="KW-0539">Nucleus</keyword>
<feature type="domain" description="Zn(2)-C6 fungal-type" evidence="6">
    <location>
        <begin position="39"/>
        <end position="72"/>
    </location>
</feature>